<evidence type="ECO:0000313" key="1">
    <source>
        <dbReference type="EMBL" id="OGD87871.1"/>
    </source>
</evidence>
<reference evidence="1 2" key="1">
    <citation type="journal article" date="2016" name="Nat. Commun.">
        <title>Thousands of microbial genomes shed light on interconnected biogeochemical processes in an aquifer system.</title>
        <authorList>
            <person name="Anantharaman K."/>
            <person name="Brown C.T."/>
            <person name="Hug L.A."/>
            <person name="Sharon I."/>
            <person name="Castelle C.J."/>
            <person name="Probst A.J."/>
            <person name="Thomas B.C."/>
            <person name="Singh A."/>
            <person name="Wilkins M.J."/>
            <person name="Karaoz U."/>
            <person name="Brodie E.L."/>
            <person name="Williams K.H."/>
            <person name="Hubbard S.S."/>
            <person name="Banfield J.F."/>
        </authorList>
    </citation>
    <scope>NUCLEOTIDE SEQUENCE [LARGE SCALE GENOMIC DNA]</scope>
</reference>
<proteinExistence type="predicted"/>
<evidence type="ECO:0000313" key="2">
    <source>
        <dbReference type="Proteomes" id="UP000179102"/>
    </source>
</evidence>
<dbReference type="AlphaFoldDB" id="A0A1F5G7P0"/>
<comment type="caution">
    <text evidence="1">The sequence shown here is derived from an EMBL/GenBank/DDBJ whole genome shotgun (WGS) entry which is preliminary data.</text>
</comment>
<organism evidence="1 2">
    <name type="scientific">Candidatus Curtissbacteria bacterium RIFCSPHIGHO2_01_FULL_41_11</name>
    <dbReference type="NCBI Taxonomy" id="1797711"/>
    <lineage>
        <taxon>Bacteria</taxon>
        <taxon>Candidatus Curtissiibacteriota</taxon>
    </lineage>
</organism>
<sequence>MPRFADSVCIRCGKTRIFSKKWIEKNDGRGTPVLHEEAICPDSECQKIVDEKFAAMRERREQAEDRKKGITIARAK</sequence>
<accession>A0A1F5G7P0</accession>
<name>A0A1F5G7P0_9BACT</name>
<dbReference type="EMBL" id="MFAZ01000008">
    <property type="protein sequence ID" value="OGD87871.1"/>
    <property type="molecule type" value="Genomic_DNA"/>
</dbReference>
<protein>
    <submittedName>
        <fullName evidence="1">Uncharacterized protein</fullName>
    </submittedName>
</protein>
<dbReference type="Proteomes" id="UP000179102">
    <property type="component" value="Unassembled WGS sequence"/>
</dbReference>
<gene>
    <name evidence="1" type="ORF">A2870_01315</name>
</gene>